<evidence type="ECO:0000313" key="2">
    <source>
        <dbReference type="Proteomes" id="UP000199354"/>
    </source>
</evidence>
<organism evidence="1 2">
    <name type="scientific">Flavobacterium caeni</name>
    <dbReference type="NCBI Taxonomy" id="490189"/>
    <lineage>
        <taxon>Bacteria</taxon>
        <taxon>Pseudomonadati</taxon>
        <taxon>Bacteroidota</taxon>
        <taxon>Flavobacteriia</taxon>
        <taxon>Flavobacteriales</taxon>
        <taxon>Flavobacteriaceae</taxon>
        <taxon>Flavobacterium</taxon>
    </lineage>
</organism>
<dbReference type="EMBL" id="FMVF01000007">
    <property type="protein sequence ID" value="SCY58662.1"/>
    <property type="molecule type" value="Genomic_DNA"/>
</dbReference>
<proteinExistence type="predicted"/>
<dbReference type="OrthoDB" id="797302at2"/>
<sequence>MKKIAFTIGMFWLLTGCATKVASNKATDFTHKITKLYIVVKGTDSAEKFLRKFTENFTSHLTASGIEHAELFMDPLSLESDEDVHKKIQAFAPNLVMTISQTESRRTTNGGYNPGFHGGTGFAIGGGSSVTGGTFDIKMFTPGSTKPVWRGNLKADAQFGLASSASKANEKLIKKLIEDGLLEKQKP</sequence>
<dbReference type="AlphaFoldDB" id="A0A1G5H456"/>
<gene>
    <name evidence="1" type="ORF">SAMN02927903_01762</name>
</gene>
<evidence type="ECO:0008006" key="3">
    <source>
        <dbReference type="Google" id="ProtNLM"/>
    </source>
</evidence>
<name>A0A1G5H456_9FLAO</name>
<keyword evidence="2" id="KW-1185">Reference proteome</keyword>
<dbReference type="Proteomes" id="UP000199354">
    <property type="component" value="Unassembled WGS sequence"/>
</dbReference>
<reference evidence="1 2" key="1">
    <citation type="submission" date="2016-10" db="EMBL/GenBank/DDBJ databases">
        <authorList>
            <person name="de Groot N.N."/>
        </authorList>
    </citation>
    <scope>NUCLEOTIDE SEQUENCE [LARGE SCALE GENOMIC DNA]</scope>
    <source>
        <strain evidence="1 2">CGMCC 1.7031</strain>
    </source>
</reference>
<protein>
    <recommendedName>
        <fullName evidence="3">DUF4136 domain-containing protein</fullName>
    </recommendedName>
</protein>
<accession>A0A1G5H456</accession>
<dbReference type="PROSITE" id="PS51257">
    <property type="entry name" value="PROKAR_LIPOPROTEIN"/>
    <property type="match status" value="1"/>
</dbReference>
<dbReference type="RefSeq" id="WP_139149632.1">
    <property type="nucleotide sequence ID" value="NZ_FMVF01000007.1"/>
</dbReference>
<evidence type="ECO:0000313" key="1">
    <source>
        <dbReference type="EMBL" id="SCY58662.1"/>
    </source>
</evidence>